<name>A0A2N0P6Z2_9GLOM</name>
<dbReference type="VEuPathDB" id="FungiDB:RhiirFUN_012124"/>
<reference evidence="1 2" key="1">
    <citation type="submission" date="2016-04" db="EMBL/GenBank/DDBJ databases">
        <title>Genome analyses suggest a sexual origin of heterokaryosis in a supposedly ancient asexual fungus.</title>
        <authorList>
            <person name="Ropars J."/>
            <person name="Sedzielewska K."/>
            <person name="Noel J."/>
            <person name="Charron P."/>
            <person name="Farinelli L."/>
            <person name="Marton T."/>
            <person name="Kruger M."/>
            <person name="Pelin A."/>
            <person name="Brachmann A."/>
            <person name="Corradi N."/>
        </authorList>
    </citation>
    <scope>NUCLEOTIDE SEQUENCE [LARGE SCALE GENOMIC DNA]</scope>
    <source>
        <strain evidence="1 2">A5</strain>
    </source>
</reference>
<dbReference type="AlphaFoldDB" id="A0A2N0P6Z2"/>
<comment type="caution">
    <text evidence="1">The sequence shown here is derived from an EMBL/GenBank/DDBJ whole genome shotgun (WGS) entry which is preliminary data.</text>
</comment>
<accession>A0A2N0P6Z2</accession>
<proteinExistence type="predicted"/>
<organism evidence="1 2">
    <name type="scientific">Rhizophagus irregularis</name>
    <dbReference type="NCBI Taxonomy" id="588596"/>
    <lineage>
        <taxon>Eukaryota</taxon>
        <taxon>Fungi</taxon>
        <taxon>Fungi incertae sedis</taxon>
        <taxon>Mucoromycota</taxon>
        <taxon>Glomeromycotina</taxon>
        <taxon>Glomeromycetes</taxon>
        <taxon>Glomerales</taxon>
        <taxon>Glomeraceae</taxon>
        <taxon>Rhizophagus</taxon>
    </lineage>
</organism>
<dbReference type="Proteomes" id="UP000232722">
    <property type="component" value="Unassembled WGS sequence"/>
</dbReference>
<evidence type="ECO:0000313" key="2">
    <source>
        <dbReference type="Proteomes" id="UP000232722"/>
    </source>
</evidence>
<evidence type="ECO:0000313" key="1">
    <source>
        <dbReference type="EMBL" id="PKC02567.1"/>
    </source>
</evidence>
<dbReference type="EMBL" id="LLXJ01001363">
    <property type="protein sequence ID" value="PKC02567.1"/>
    <property type="molecule type" value="Genomic_DNA"/>
</dbReference>
<gene>
    <name evidence="1" type="ORF">RhiirA5_425065</name>
</gene>
<sequence>MGGAYDTHYQPDNSTGHLGQPVGYIHACALPGIGEWKEWSLEKIEKIVKKRKIENPNPTFTSHTQSIKQ</sequence>
<protein>
    <submittedName>
        <fullName evidence="1">Uncharacterized protein</fullName>
    </submittedName>
</protein>
<reference evidence="1 2" key="2">
    <citation type="submission" date="2017-09" db="EMBL/GenBank/DDBJ databases">
        <title>Extensive intraspecific genome diversity in a model arbuscular mycorrhizal fungus.</title>
        <authorList>
            <person name="Chen E.C."/>
            <person name="Morin E."/>
            <person name="Beaudet D."/>
            <person name="Noel J."/>
            <person name="Ndikumana S."/>
            <person name="Charron P."/>
            <person name="St-Onge C."/>
            <person name="Giorgi J."/>
            <person name="Grigoriev I.V."/>
            <person name="Roux C."/>
            <person name="Martin F.M."/>
            <person name="Corradi N."/>
        </authorList>
    </citation>
    <scope>NUCLEOTIDE SEQUENCE [LARGE SCALE GENOMIC DNA]</scope>
    <source>
        <strain evidence="1 2">A5</strain>
    </source>
</reference>